<feature type="compositionally biased region" description="Basic and acidic residues" evidence="4">
    <location>
        <begin position="166"/>
        <end position="181"/>
    </location>
</feature>
<dbReference type="PaxDb" id="284590-Q6CII1"/>
<dbReference type="CDD" id="cd12232">
    <property type="entry name" value="RRM3_U2AF65"/>
    <property type="match status" value="1"/>
</dbReference>
<dbReference type="GO" id="GO:0003723">
    <property type="term" value="F:RNA binding"/>
    <property type="evidence" value="ECO:0007669"/>
    <property type="project" value="UniProtKB-KW"/>
</dbReference>
<dbReference type="FunCoup" id="Q6CII1">
    <property type="interactions" value="198"/>
</dbReference>
<dbReference type="Gene3D" id="3.30.70.330">
    <property type="match status" value="1"/>
</dbReference>
<keyword evidence="3" id="KW-0508">mRNA splicing</keyword>
<dbReference type="PANTHER" id="PTHR23139">
    <property type="entry name" value="RNA-BINDING PROTEIN"/>
    <property type="match status" value="1"/>
</dbReference>
<dbReference type="GO" id="GO:0006397">
    <property type="term" value="P:mRNA processing"/>
    <property type="evidence" value="ECO:0007669"/>
    <property type="project" value="UniProtKB-KW"/>
</dbReference>
<dbReference type="OMA" id="YKETHEG"/>
<evidence type="ECO:0000256" key="4">
    <source>
        <dbReference type="SAM" id="MobiDB-lite"/>
    </source>
</evidence>
<evidence type="ECO:0000313" key="6">
    <source>
        <dbReference type="Proteomes" id="UP000000598"/>
    </source>
</evidence>
<evidence type="ECO:0000256" key="1">
    <source>
        <dbReference type="ARBA" id="ARBA00022664"/>
    </source>
</evidence>
<sequence>MSGQDYMAALRSKILAEVTGKSTSKALENTSDGQKNSEPLPHERKEDKVARNTDVNVTGGKGQNNVKSVHQNPGGPQRASPSPSRSNRNNNHSITDTRRGPSHADYANQRKQDSRRGPAPPVNQHTSRYGKSPRQDNRERQSRFQRNDSSISKPAFNSDNSFQQNRGHEVRNGRFDNKNRWSDASNASHSRNTNLQVKNNQADDSEGHNFRKPTEWKKDLSHNTRGRFEPNKNRFGHAQAERYRTKTPNPSASWSSEDAVINGNATGRSVIPPYETILKNVTNVRLNRTLIVTPMIPGFEEHVSVVAIIKEFIGDVDCDLDTKNEVTSSIIEKNRIVMEFNKESLVTIVLTCQKYLESKISSQFIWSRPNGCVNDTGNVQPINHGSVLSLLKLGPECEDEESTKQWLIDEQVEYSWLQLMKLKGSDERTSWIKALLYEPKAEDQKKLPMTIRPNQSSMQQNFKSITYENFPHLVKKYEKKPSKVVCVLNSVDPMDLKNEKFVTEIKEAMMYGTPIQSCGEVESVQIPLPNPDYRNDMSHIHSSIGKVFIKFRDLVGAEKAMLVLPGSQFCQRTILCSYYSETDYDMGIL</sequence>
<feature type="compositionally biased region" description="Basic and acidic residues" evidence="4">
    <location>
        <begin position="133"/>
        <end position="146"/>
    </location>
</feature>
<dbReference type="GO" id="GO:0008380">
    <property type="term" value="P:RNA splicing"/>
    <property type="evidence" value="ECO:0007669"/>
    <property type="project" value="UniProtKB-KW"/>
</dbReference>
<feature type="region of interest" description="Disordered" evidence="4">
    <location>
        <begin position="18"/>
        <end position="257"/>
    </location>
</feature>
<dbReference type="HOGENOM" id="CLU_463119_0_0_1"/>
<accession>Q6CII1</accession>
<dbReference type="eggNOG" id="KOG0120">
    <property type="taxonomic scope" value="Eukaryota"/>
</dbReference>
<feature type="compositionally biased region" description="Polar residues" evidence="4">
    <location>
        <begin position="182"/>
        <end position="202"/>
    </location>
</feature>
<organism evidence="5 6">
    <name type="scientific">Kluyveromyces lactis (strain ATCC 8585 / CBS 2359 / DSM 70799 / NBRC 1267 / NRRL Y-1140 / WM37)</name>
    <name type="common">Yeast</name>
    <name type="synonym">Candida sphaerica</name>
    <dbReference type="NCBI Taxonomy" id="284590"/>
    <lineage>
        <taxon>Eukaryota</taxon>
        <taxon>Fungi</taxon>
        <taxon>Dikarya</taxon>
        <taxon>Ascomycota</taxon>
        <taxon>Saccharomycotina</taxon>
        <taxon>Saccharomycetes</taxon>
        <taxon>Saccharomycetales</taxon>
        <taxon>Saccharomycetaceae</taxon>
        <taxon>Kluyveromyces</taxon>
    </lineage>
</organism>
<keyword evidence="2" id="KW-0694">RNA-binding</keyword>
<name>Q6CII1_KLULA</name>
<evidence type="ECO:0000256" key="3">
    <source>
        <dbReference type="ARBA" id="ARBA00023187"/>
    </source>
</evidence>
<feature type="compositionally biased region" description="Polar residues" evidence="4">
    <location>
        <begin position="147"/>
        <end position="165"/>
    </location>
</feature>
<keyword evidence="6" id="KW-1185">Reference proteome</keyword>
<dbReference type="SUPFAM" id="SSF54928">
    <property type="entry name" value="RNA-binding domain, RBD"/>
    <property type="match status" value="1"/>
</dbReference>
<feature type="compositionally biased region" description="Low complexity" evidence="4">
    <location>
        <begin position="80"/>
        <end position="91"/>
    </location>
</feature>
<dbReference type="KEGG" id="kla:KLLA0_F26433g"/>
<proteinExistence type="predicted"/>
<evidence type="ECO:0000256" key="2">
    <source>
        <dbReference type="ARBA" id="ARBA00022884"/>
    </source>
</evidence>
<feature type="compositionally biased region" description="Basic and acidic residues" evidence="4">
    <location>
        <begin position="205"/>
        <end position="232"/>
    </location>
</feature>
<protein>
    <submittedName>
        <fullName evidence="5">KLLA0F26433p</fullName>
    </submittedName>
</protein>
<dbReference type="InParanoid" id="Q6CII1"/>
<dbReference type="EMBL" id="CR382126">
    <property type="protein sequence ID" value="CAG98966.1"/>
    <property type="molecule type" value="Genomic_DNA"/>
</dbReference>
<reference evidence="5 6" key="1">
    <citation type="journal article" date="2004" name="Nature">
        <title>Genome evolution in yeasts.</title>
        <authorList>
            <consortium name="Genolevures"/>
            <person name="Dujon B."/>
            <person name="Sherman D."/>
            <person name="Fischer G."/>
            <person name="Durrens P."/>
            <person name="Casaregola S."/>
            <person name="Lafontaine I."/>
            <person name="de Montigny J."/>
            <person name="Marck C."/>
            <person name="Neuveglise C."/>
            <person name="Talla E."/>
            <person name="Goffard N."/>
            <person name="Frangeul L."/>
            <person name="Aigle M."/>
            <person name="Anthouard V."/>
            <person name="Babour A."/>
            <person name="Barbe V."/>
            <person name="Barnay S."/>
            <person name="Blanchin S."/>
            <person name="Beckerich J.M."/>
            <person name="Beyne E."/>
            <person name="Bleykasten C."/>
            <person name="Boisrame A."/>
            <person name="Boyer J."/>
            <person name="Cattolico L."/>
            <person name="Confanioleri F."/>
            <person name="de Daruvar A."/>
            <person name="Despons L."/>
            <person name="Fabre E."/>
            <person name="Fairhead C."/>
            <person name="Ferry-Dumazet H."/>
            <person name="Groppi A."/>
            <person name="Hantraye F."/>
            <person name="Hennequin C."/>
            <person name="Jauniaux N."/>
            <person name="Joyet P."/>
            <person name="Kachouri R."/>
            <person name="Kerrest A."/>
            <person name="Koszul R."/>
            <person name="Lemaire M."/>
            <person name="Lesur I."/>
            <person name="Ma L."/>
            <person name="Muller H."/>
            <person name="Nicaud J.M."/>
            <person name="Nikolski M."/>
            <person name="Oztas S."/>
            <person name="Ozier-Kalogeropoulos O."/>
            <person name="Pellenz S."/>
            <person name="Potier S."/>
            <person name="Richard G.F."/>
            <person name="Straub M.L."/>
            <person name="Suleau A."/>
            <person name="Swennene D."/>
            <person name="Tekaia F."/>
            <person name="Wesolowski-Louvel M."/>
            <person name="Westhof E."/>
            <person name="Wirth B."/>
            <person name="Zeniou-Meyer M."/>
            <person name="Zivanovic I."/>
            <person name="Bolotin-Fukuhara M."/>
            <person name="Thierry A."/>
            <person name="Bouchier C."/>
            <person name="Caudron B."/>
            <person name="Scarpelli C."/>
            <person name="Gaillardin C."/>
            <person name="Weissenbach J."/>
            <person name="Wincker P."/>
            <person name="Souciet J.L."/>
        </authorList>
    </citation>
    <scope>NUCLEOTIDE SEQUENCE [LARGE SCALE GENOMIC DNA]</scope>
    <source>
        <strain evidence="6">ATCC 8585 / CBS 2359 / DSM 70799 / NBRC 1267 / NRRL Y-1140 / WM37</strain>
    </source>
</reference>
<evidence type="ECO:0000313" key="5">
    <source>
        <dbReference type="EMBL" id="CAG98966.1"/>
    </source>
</evidence>
<dbReference type="AlphaFoldDB" id="Q6CII1"/>
<gene>
    <name evidence="5" type="ORF">KLLA0_F26433g</name>
</gene>
<feature type="compositionally biased region" description="Polar residues" evidence="4">
    <location>
        <begin position="20"/>
        <end position="37"/>
    </location>
</feature>
<feature type="compositionally biased region" description="Polar residues" evidence="4">
    <location>
        <begin position="246"/>
        <end position="256"/>
    </location>
</feature>
<dbReference type="Proteomes" id="UP000000598">
    <property type="component" value="Chromosome F"/>
</dbReference>
<dbReference type="InterPro" id="IPR012677">
    <property type="entry name" value="Nucleotide-bd_a/b_plait_sf"/>
</dbReference>
<dbReference type="STRING" id="284590.Q6CII1"/>
<dbReference type="InterPro" id="IPR035979">
    <property type="entry name" value="RBD_domain_sf"/>
</dbReference>
<feature type="compositionally biased region" description="Basic and acidic residues" evidence="4">
    <location>
        <begin position="40"/>
        <end position="51"/>
    </location>
</feature>
<keyword evidence="1" id="KW-0507">mRNA processing</keyword>